<dbReference type="GeneID" id="96601007"/>
<feature type="domain" description="Peptidase C39-like" evidence="1">
    <location>
        <begin position="130"/>
        <end position="300"/>
    </location>
</feature>
<reference evidence="3" key="1">
    <citation type="submission" date="2015-07" db="EMBL/GenBank/DDBJ databases">
        <authorList>
            <consortium name="Consortium for Microbial Forensics and Genomics (microFORGE)"/>
            <person name="Knight B.M."/>
            <person name="Roberts D.P."/>
            <person name="Lin D."/>
            <person name="Hari K."/>
            <person name="Fletcher J."/>
            <person name="Melcher U."/>
            <person name="Blagden T."/>
            <person name="Winegar R.A."/>
        </authorList>
    </citation>
    <scope>NUCLEOTIDE SEQUENCE [LARGE SCALE GENOMIC DNA]</scope>
    <source>
        <strain evidence="3">DSM 23493</strain>
    </source>
</reference>
<dbReference type="PANTHER" id="PTHR37806">
    <property type="entry name" value="LMO0724 PROTEIN"/>
    <property type="match status" value="1"/>
</dbReference>
<dbReference type="PROSITE" id="PS51257">
    <property type="entry name" value="PROKAR_LIPOPROTEIN"/>
    <property type="match status" value="1"/>
</dbReference>
<dbReference type="RefSeq" id="WP_049668824.1">
    <property type="nucleotide sequence ID" value="NZ_LFXJ01000011.1"/>
</dbReference>
<evidence type="ECO:0000313" key="2">
    <source>
        <dbReference type="EMBL" id="KMY28555.1"/>
    </source>
</evidence>
<dbReference type="PATRIC" id="fig|582475.4.peg.5137"/>
<sequence length="328" mass="36437">MWTWNKRLLLIGIMIIMLLSSCNQISQQEMQNKELTVLTVEFNSGAPIPNLYITATDVESGEVVEDAVGSEEGEATFSKLQEGRKYAIAATTLENSTENDGYTTIENFTYDSTKPYYRLETYFSRDKQELGVPAVMQNPELPHGCEITSLTAVLNYYGLDVTKLEMADNYLPKQKISTVDGQRFGPNPAQAFAGNPRDKASGMYVFAAPIVKAAEAVITDKQADLRVTNKSGASQDEILQLVREGVPVVTWVTLDLSTPKDNSEKGWIYEGETVPHKAYMNLHAVVLTGHLGDKVVVMDPLKGFVTYNVDQFFKSYRELGKQAVAIHK</sequence>
<dbReference type="OrthoDB" id="1164310at2"/>
<dbReference type="Pfam" id="PF13529">
    <property type="entry name" value="Peptidase_C39_2"/>
    <property type="match status" value="1"/>
</dbReference>
<dbReference type="AlphaFoldDB" id="A0A0K9F1Y7"/>
<organism evidence="2 3">
    <name type="scientific">Lysinibacillus xylanilyticus</name>
    <dbReference type="NCBI Taxonomy" id="582475"/>
    <lineage>
        <taxon>Bacteria</taxon>
        <taxon>Bacillati</taxon>
        <taxon>Bacillota</taxon>
        <taxon>Bacilli</taxon>
        <taxon>Bacillales</taxon>
        <taxon>Bacillaceae</taxon>
        <taxon>Lysinibacillus</taxon>
    </lineage>
</organism>
<gene>
    <name evidence="2" type="ORF">ACZ11_22625</name>
</gene>
<protein>
    <recommendedName>
        <fullName evidence="1">Peptidase C39-like domain-containing protein</fullName>
    </recommendedName>
</protein>
<accession>A0A0K9F1Y7</accession>
<dbReference type="InterPro" id="IPR039564">
    <property type="entry name" value="Peptidase_C39-like"/>
</dbReference>
<comment type="caution">
    <text evidence="2">The sequence shown here is derived from an EMBL/GenBank/DDBJ whole genome shotgun (WGS) entry which is preliminary data.</text>
</comment>
<dbReference type="Proteomes" id="UP000037326">
    <property type="component" value="Unassembled WGS sequence"/>
</dbReference>
<dbReference type="PANTHER" id="PTHR37806:SF1">
    <property type="entry name" value="PEPTIDASE C39-LIKE DOMAIN-CONTAINING PROTEIN"/>
    <property type="match status" value="1"/>
</dbReference>
<proteinExistence type="predicted"/>
<evidence type="ECO:0000259" key="1">
    <source>
        <dbReference type="Pfam" id="PF13529"/>
    </source>
</evidence>
<evidence type="ECO:0000313" key="3">
    <source>
        <dbReference type="Proteomes" id="UP000037326"/>
    </source>
</evidence>
<dbReference type="Gene3D" id="3.90.70.10">
    <property type="entry name" value="Cysteine proteinases"/>
    <property type="match status" value="1"/>
</dbReference>
<dbReference type="EMBL" id="LFXJ01000011">
    <property type="protein sequence ID" value="KMY28555.1"/>
    <property type="molecule type" value="Genomic_DNA"/>
</dbReference>
<name>A0A0K9F1Y7_9BACI</name>